<gene>
    <name evidence="1" type="ORF">MKZ38_001287</name>
</gene>
<name>A0AAD5RQF0_9PEZI</name>
<proteinExistence type="predicted"/>
<organism evidence="1 2">
    <name type="scientific">Zalerion maritima</name>
    <dbReference type="NCBI Taxonomy" id="339359"/>
    <lineage>
        <taxon>Eukaryota</taxon>
        <taxon>Fungi</taxon>
        <taxon>Dikarya</taxon>
        <taxon>Ascomycota</taxon>
        <taxon>Pezizomycotina</taxon>
        <taxon>Sordariomycetes</taxon>
        <taxon>Lulworthiomycetidae</taxon>
        <taxon>Lulworthiales</taxon>
        <taxon>Lulworthiaceae</taxon>
        <taxon>Zalerion</taxon>
    </lineage>
</organism>
<reference evidence="1" key="1">
    <citation type="submission" date="2022-07" db="EMBL/GenBank/DDBJ databases">
        <title>Draft genome sequence of Zalerion maritima ATCC 34329, a (micro)plastics degrading marine fungus.</title>
        <authorList>
            <person name="Paco A."/>
            <person name="Goncalves M.F.M."/>
            <person name="Rocha-Santos T.A.P."/>
            <person name="Alves A."/>
        </authorList>
    </citation>
    <scope>NUCLEOTIDE SEQUENCE</scope>
    <source>
        <strain evidence="1">ATCC 34329</strain>
    </source>
</reference>
<evidence type="ECO:0000313" key="1">
    <source>
        <dbReference type="EMBL" id="KAJ2901895.1"/>
    </source>
</evidence>
<comment type="caution">
    <text evidence="1">The sequence shown here is derived from an EMBL/GenBank/DDBJ whole genome shotgun (WGS) entry which is preliminary data.</text>
</comment>
<dbReference type="Proteomes" id="UP001201980">
    <property type="component" value="Unassembled WGS sequence"/>
</dbReference>
<sequence length="144" mass="16542">MKSRSQGTTLLKRDVADKPCWEKDKFRIEDPTGGRELCSSWGRNFWIFFRGGGYKVFGKELSPIAKYLSVSQAPANRRRINVSITQAWQKFSFQGLYRISTRPTPKRVMGIIPLVTVWANDNILFAMRPTKPAMRQTVQTKNAN</sequence>
<accession>A0AAD5RQF0</accession>
<dbReference type="AlphaFoldDB" id="A0AAD5RQF0"/>
<keyword evidence="2" id="KW-1185">Reference proteome</keyword>
<protein>
    <submittedName>
        <fullName evidence="1">Uncharacterized protein</fullName>
    </submittedName>
</protein>
<dbReference type="EMBL" id="JAKWBI020000133">
    <property type="protein sequence ID" value="KAJ2901895.1"/>
    <property type="molecule type" value="Genomic_DNA"/>
</dbReference>
<evidence type="ECO:0000313" key="2">
    <source>
        <dbReference type="Proteomes" id="UP001201980"/>
    </source>
</evidence>